<sequence>MGASSRASVSEEEERDKRLLEAGNELLQQPPSSKEELLEKLDNLEHLLSTVKQVLLASGNMLFGQQ</sequence>
<evidence type="ECO:0000313" key="2">
    <source>
        <dbReference type="Proteomes" id="UP000823775"/>
    </source>
</evidence>
<protein>
    <submittedName>
        <fullName evidence="1">Uncharacterized protein</fullName>
    </submittedName>
</protein>
<reference evidence="1 2" key="1">
    <citation type="journal article" date="2021" name="BMC Genomics">
        <title>Datura genome reveals duplications of psychoactive alkaloid biosynthetic genes and high mutation rate following tissue culture.</title>
        <authorList>
            <person name="Rajewski A."/>
            <person name="Carter-House D."/>
            <person name="Stajich J."/>
            <person name="Litt A."/>
        </authorList>
    </citation>
    <scope>NUCLEOTIDE SEQUENCE [LARGE SCALE GENOMIC DNA]</scope>
    <source>
        <strain evidence="1">AR-01</strain>
    </source>
</reference>
<keyword evidence="2" id="KW-1185">Reference proteome</keyword>
<comment type="caution">
    <text evidence="1">The sequence shown here is derived from an EMBL/GenBank/DDBJ whole genome shotgun (WGS) entry which is preliminary data.</text>
</comment>
<dbReference type="EMBL" id="JACEIK010001639">
    <property type="protein sequence ID" value="MCD7471005.1"/>
    <property type="molecule type" value="Genomic_DNA"/>
</dbReference>
<evidence type="ECO:0000313" key="1">
    <source>
        <dbReference type="EMBL" id="MCD7471005.1"/>
    </source>
</evidence>
<organism evidence="1 2">
    <name type="scientific">Datura stramonium</name>
    <name type="common">Jimsonweed</name>
    <name type="synonym">Common thornapple</name>
    <dbReference type="NCBI Taxonomy" id="4076"/>
    <lineage>
        <taxon>Eukaryota</taxon>
        <taxon>Viridiplantae</taxon>
        <taxon>Streptophyta</taxon>
        <taxon>Embryophyta</taxon>
        <taxon>Tracheophyta</taxon>
        <taxon>Spermatophyta</taxon>
        <taxon>Magnoliopsida</taxon>
        <taxon>eudicotyledons</taxon>
        <taxon>Gunneridae</taxon>
        <taxon>Pentapetalae</taxon>
        <taxon>asterids</taxon>
        <taxon>lamiids</taxon>
        <taxon>Solanales</taxon>
        <taxon>Solanaceae</taxon>
        <taxon>Solanoideae</taxon>
        <taxon>Datureae</taxon>
        <taxon>Datura</taxon>
    </lineage>
</organism>
<proteinExistence type="predicted"/>
<dbReference type="Proteomes" id="UP000823775">
    <property type="component" value="Unassembled WGS sequence"/>
</dbReference>
<gene>
    <name evidence="1" type="ORF">HAX54_011268</name>
</gene>
<accession>A0ABS8THL8</accession>
<name>A0ABS8THL8_DATST</name>